<dbReference type="SUPFAM" id="SSF49879">
    <property type="entry name" value="SMAD/FHA domain"/>
    <property type="match status" value="1"/>
</dbReference>
<dbReference type="InterPro" id="IPR000253">
    <property type="entry name" value="FHA_dom"/>
</dbReference>
<dbReference type="InterPro" id="IPR050923">
    <property type="entry name" value="Cell_Proc_Reg/RNA_Proc"/>
</dbReference>
<protein>
    <submittedName>
        <fullName evidence="2">FHA domain-containing protein</fullName>
    </submittedName>
</protein>
<dbReference type="PROSITE" id="PS50006">
    <property type="entry name" value="FHA_DOMAIN"/>
    <property type="match status" value="1"/>
</dbReference>
<evidence type="ECO:0000313" key="3">
    <source>
        <dbReference type="Proteomes" id="UP000290244"/>
    </source>
</evidence>
<reference evidence="2 3" key="1">
    <citation type="submission" date="2018-12" db="EMBL/GenBank/DDBJ databases">
        <title>Complete genome of Litorilituus sediminis.</title>
        <authorList>
            <person name="Liu A."/>
            <person name="Rong J."/>
        </authorList>
    </citation>
    <scope>NUCLEOTIDE SEQUENCE [LARGE SCALE GENOMIC DNA]</scope>
    <source>
        <strain evidence="2 3">JCM 17549</strain>
    </source>
</reference>
<sequence length="115" mass="12799">MAYLALIVEDVVINKWELNQDELLIGRVKFCDIHIEDRAVSSKHARLVVKQVPYEQGGSVVVLEDLDSTNGTELNGRMISRQLLKNGDIIKIGFNQFKFVDGSALNLDETAVIVG</sequence>
<dbReference type="EMBL" id="CP034759">
    <property type="protein sequence ID" value="QBG34831.1"/>
    <property type="molecule type" value="Genomic_DNA"/>
</dbReference>
<name>A0A4P6P181_9GAMM</name>
<dbReference type="OrthoDB" id="151099at2"/>
<evidence type="ECO:0000313" key="2">
    <source>
        <dbReference type="EMBL" id="QBG34831.1"/>
    </source>
</evidence>
<dbReference type="Proteomes" id="UP000290244">
    <property type="component" value="Chromosome"/>
</dbReference>
<evidence type="ECO:0000259" key="1">
    <source>
        <dbReference type="PROSITE" id="PS50006"/>
    </source>
</evidence>
<dbReference type="KEGG" id="lsd:EMK97_03275"/>
<keyword evidence="3" id="KW-1185">Reference proteome</keyword>
<dbReference type="Gene3D" id="2.60.200.20">
    <property type="match status" value="1"/>
</dbReference>
<dbReference type="SMART" id="SM00240">
    <property type="entry name" value="FHA"/>
    <property type="match status" value="1"/>
</dbReference>
<feature type="domain" description="FHA" evidence="1">
    <location>
        <begin position="23"/>
        <end position="79"/>
    </location>
</feature>
<dbReference type="RefSeq" id="WP_130599416.1">
    <property type="nucleotide sequence ID" value="NZ_CP034759.1"/>
</dbReference>
<dbReference type="PANTHER" id="PTHR23308">
    <property type="entry name" value="NUCLEAR INHIBITOR OF PROTEIN PHOSPHATASE-1"/>
    <property type="match status" value="1"/>
</dbReference>
<dbReference type="Pfam" id="PF00498">
    <property type="entry name" value="FHA"/>
    <property type="match status" value="1"/>
</dbReference>
<organism evidence="2 3">
    <name type="scientific">Litorilituus sediminis</name>
    <dbReference type="NCBI Taxonomy" id="718192"/>
    <lineage>
        <taxon>Bacteria</taxon>
        <taxon>Pseudomonadati</taxon>
        <taxon>Pseudomonadota</taxon>
        <taxon>Gammaproteobacteria</taxon>
        <taxon>Alteromonadales</taxon>
        <taxon>Colwelliaceae</taxon>
        <taxon>Litorilituus</taxon>
    </lineage>
</organism>
<accession>A0A4P6P181</accession>
<dbReference type="InterPro" id="IPR008984">
    <property type="entry name" value="SMAD_FHA_dom_sf"/>
</dbReference>
<proteinExistence type="predicted"/>
<dbReference type="CDD" id="cd00060">
    <property type="entry name" value="FHA"/>
    <property type="match status" value="1"/>
</dbReference>
<gene>
    <name evidence="2" type="ORF">EMK97_03275</name>
</gene>
<dbReference type="AlphaFoldDB" id="A0A4P6P181"/>